<gene>
    <name evidence="1" type="ORF">AN477_11625</name>
</gene>
<dbReference type="EMBL" id="LJCO01000048">
    <property type="protein sequence ID" value="KPV43479.1"/>
    <property type="molecule type" value="Genomic_DNA"/>
</dbReference>
<name>A0A0P9EK82_9BACL</name>
<evidence type="ECO:0000313" key="1">
    <source>
        <dbReference type="EMBL" id="KPV43479.1"/>
    </source>
</evidence>
<organism evidence="1 2">
    <name type="scientific">Alicyclobacillus ferrooxydans</name>
    <dbReference type="NCBI Taxonomy" id="471514"/>
    <lineage>
        <taxon>Bacteria</taxon>
        <taxon>Bacillati</taxon>
        <taxon>Bacillota</taxon>
        <taxon>Bacilli</taxon>
        <taxon>Bacillales</taxon>
        <taxon>Alicyclobacillaceae</taxon>
        <taxon>Alicyclobacillus</taxon>
    </lineage>
</organism>
<protein>
    <submittedName>
        <fullName evidence="1">Uncharacterized protein</fullName>
    </submittedName>
</protein>
<accession>A0A0P9EK82</accession>
<evidence type="ECO:0000313" key="2">
    <source>
        <dbReference type="Proteomes" id="UP000050482"/>
    </source>
</evidence>
<sequence length="65" mass="7012">MFGTGETLLRTAEAVTSEPISQAVKWQAAERESEGAVVPMKRGQHNLAEERAHTLFTGINGGKSE</sequence>
<comment type="caution">
    <text evidence="1">The sequence shown here is derived from an EMBL/GenBank/DDBJ whole genome shotgun (WGS) entry which is preliminary data.</text>
</comment>
<dbReference type="PATRIC" id="fig|471514.4.peg.699"/>
<dbReference type="AlphaFoldDB" id="A0A0P9EK82"/>
<keyword evidence="2" id="KW-1185">Reference proteome</keyword>
<dbReference type="Proteomes" id="UP000050482">
    <property type="component" value="Unassembled WGS sequence"/>
</dbReference>
<reference evidence="1 2" key="1">
    <citation type="submission" date="2015-09" db="EMBL/GenBank/DDBJ databases">
        <title>Draft genome sequence of Alicyclobacillus ferrooxydans DSM 22381.</title>
        <authorList>
            <person name="Hemp J."/>
        </authorList>
    </citation>
    <scope>NUCLEOTIDE SEQUENCE [LARGE SCALE GENOMIC DNA]</scope>
    <source>
        <strain evidence="1 2">TC-34</strain>
    </source>
</reference>
<proteinExistence type="predicted"/>